<sequence length="224" mass="23795">MFRRPASAEPRTLDLYDIAYLVGGPPWVVQTVFIALQERGVITIRRARVRLQEAQADQTDRSDQADHPVERALVGLCARRPRRVDDAVTTLSGGPEVAEIQRRLAAGGLLTPLRRRPTRAGRRLLEAAEQDETFPSYAFHGLTALPAGERGRTVSDATPVASGGLGYWGRRLVITAAEDNDIDAHPGSQDGASWWSWGHGGDHGAGHGGGHHSCGGGGGGGGGD</sequence>
<feature type="region of interest" description="Disordered" evidence="1">
    <location>
        <begin position="205"/>
        <end position="224"/>
    </location>
</feature>
<proteinExistence type="predicted"/>
<gene>
    <name evidence="2" type="ORF">PS467_14225</name>
</gene>
<evidence type="ECO:0000313" key="2">
    <source>
        <dbReference type="EMBL" id="WNE96408.1"/>
    </source>
</evidence>
<dbReference type="EMBL" id="CP117522">
    <property type="protein sequence ID" value="WNE96408.1"/>
    <property type="molecule type" value="Genomic_DNA"/>
</dbReference>
<feature type="compositionally biased region" description="Gly residues" evidence="1">
    <location>
        <begin position="206"/>
        <end position="224"/>
    </location>
</feature>
<evidence type="ECO:0000256" key="1">
    <source>
        <dbReference type="SAM" id="MobiDB-lite"/>
    </source>
</evidence>
<dbReference type="InterPro" id="IPR026467">
    <property type="entry name" value="Ser/Gly_Cys_C_dom"/>
</dbReference>
<reference evidence="2 3" key="1">
    <citation type="submission" date="2023-02" db="EMBL/GenBank/DDBJ databases">
        <title>Streptomyces sp. SCA4-21 with antifungal activity against Fusarium oxysporum f. sp. cubense, Streptomyces sp. SCA2-17 with antifungal activity against Fusarium oxysporum f. sp. cubense.</title>
        <authorList>
            <person name="Qi D."/>
        </authorList>
    </citation>
    <scope>NUCLEOTIDE SEQUENCE [LARGE SCALE GENOMIC DNA]</scope>
    <source>
        <strain evidence="2 3">SCA4-21</strain>
    </source>
</reference>
<dbReference type="NCBIfam" id="TIGR04222">
    <property type="entry name" value="near_uncomplex"/>
    <property type="match status" value="1"/>
</dbReference>
<dbReference type="Proteomes" id="UP001305606">
    <property type="component" value="Chromosome"/>
</dbReference>
<evidence type="ECO:0000313" key="3">
    <source>
        <dbReference type="Proteomes" id="UP001305606"/>
    </source>
</evidence>
<dbReference type="RefSeq" id="WP_311035590.1">
    <property type="nucleotide sequence ID" value="NZ_CP117522.1"/>
</dbReference>
<accession>A0ABY9UY59</accession>
<organism evidence="2 3">
    <name type="scientific">Streptomyces luomodiensis</name>
    <dbReference type="NCBI Taxonomy" id="3026192"/>
    <lineage>
        <taxon>Bacteria</taxon>
        <taxon>Bacillati</taxon>
        <taxon>Actinomycetota</taxon>
        <taxon>Actinomycetes</taxon>
        <taxon>Kitasatosporales</taxon>
        <taxon>Streptomycetaceae</taxon>
        <taxon>Streptomyces</taxon>
    </lineage>
</organism>
<keyword evidence="3" id="KW-1185">Reference proteome</keyword>
<feature type="region of interest" description="Disordered" evidence="1">
    <location>
        <begin position="181"/>
        <end position="200"/>
    </location>
</feature>
<protein>
    <submittedName>
        <fullName evidence="2">TIGR04222 domain-containing membrane protein</fullName>
    </submittedName>
</protein>
<name>A0ABY9UY59_9ACTN</name>